<evidence type="ECO:0000256" key="1">
    <source>
        <dbReference type="ARBA" id="ARBA00004651"/>
    </source>
</evidence>
<dbReference type="HOGENOM" id="CLU_039483_8_3_9"/>
<dbReference type="AlphaFoldDB" id="A0A0E3K492"/>
<dbReference type="Pfam" id="PF12698">
    <property type="entry name" value="ABC2_membrane_3"/>
    <property type="match status" value="1"/>
</dbReference>
<dbReference type="KEGG" id="csq:CSCA_4662"/>
<keyword evidence="3 8" id="KW-0813">Transport</keyword>
<dbReference type="InterPro" id="IPR013525">
    <property type="entry name" value="ABC2_TM"/>
</dbReference>
<comment type="subcellular location">
    <subcellularLocation>
        <location evidence="1 8">Cell membrane</location>
        <topology evidence="1 8">Multi-pass membrane protein</topology>
    </subcellularLocation>
</comment>
<keyword evidence="7 8" id="KW-0472">Membrane</keyword>
<dbReference type="GO" id="GO:0140359">
    <property type="term" value="F:ABC-type transporter activity"/>
    <property type="evidence" value="ECO:0007669"/>
    <property type="project" value="InterPro"/>
</dbReference>
<dbReference type="GO" id="GO:0043190">
    <property type="term" value="C:ATP-binding cassette (ABC) transporter complex"/>
    <property type="evidence" value="ECO:0007669"/>
    <property type="project" value="InterPro"/>
</dbReference>
<dbReference type="Proteomes" id="UP000033115">
    <property type="component" value="Chromosome"/>
</dbReference>
<accession>A0A0E3K492</accession>
<evidence type="ECO:0000256" key="2">
    <source>
        <dbReference type="ARBA" id="ARBA00007783"/>
    </source>
</evidence>
<evidence type="ECO:0000256" key="6">
    <source>
        <dbReference type="ARBA" id="ARBA00022989"/>
    </source>
</evidence>
<feature type="transmembrane region" description="Helical" evidence="8">
    <location>
        <begin position="283"/>
        <end position="303"/>
    </location>
</feature>
<dbReference type="PANTHER" id="PTHR30294:SF29">
    <property type="entry name" value="MULTIDRUG ABC TRANSPORTER PERMEASE YBHS-RELATED"/>
    <property type="match status" value="1"/>
</dbReference>
<dbReference type="PANTHER" id="PTHR30294">
    <property type="entry name" value="MEMBRANE COMPONENT OF ABC TRANSPORTER YHHJ-RELATED"/>
    <property type="match status" value="1"/>
</dbReference>
<dbReference type="STRING" id="1548.CSCA_4662"/>
<dbReference type="InterPro" id="IPR047817">
    <property type="entry name" value="ABC2_TM_bact-type"/>
</dbReference>
<proteinExistence type="inferred from homology"/>
<sequence>MQYKRLLTITKKEFIHIKRDKASLIIALLMPVMMLLLFGFAVNTDVNNVNLAIYDGSNTLESRELISKFTNSYYFKLYGSMNSSEEVEKYISMGKVKVGLIIPPDYTKNLRRNSQTEIQVLVDGSDPTIARTAMSYSQLIANNYSLKIKSVNVKRLTLKPLVLYNPTLESSKFNIPGVIGLILQNITVILTSFAMVREREKGTIEQLIMTPVTPFELVVGKLIPYTLIGFFDLIIALLLGNLIFGVVVKGSMALLIFLGTLFLICSLAMGMLISTVSKNQLQAMQASIALLLPSVLLSGFMFPREAMPKFIYYLSNILPMTYFLQILRGIIVKGVGISYLISPIISLLILIFIIIGATMKKFNKTLD</sequence>
<feature type="transmembrane region" description="Helical" evidence="8">
    <location>
        <begin position="255"/>
        <end position="277"/>
    </location>
</feature>
<feature type="domain" description="ABC transmembrane type-2" evidence="9">
    <location>
        <begin position="138"/>
        <end position="365"/>
    </location>
</feature>
<evidence type="ECO:0000256" key="5">
    <source>
        <dbReference type="ARBA" id="ARBA00022692"/>
    </source>
</evidence>
<dbReference type="EMBL" id="CP009933">
    <property type="protein sequence ID" value="AKA71787.1"/>
    <property type="molecule type" value="Genomic_DNA"/>
</dbReference>
<evidence type="ECO:0000256" key="8">
    <source>
        <dbReference type="RuleBase" id="RU361157"/>
    </source>
</evidence>
<gene>
    <name evidence="10" type="ORF">CSCA_4662</name>
</gene>
<protein>
    <recommendedName>
        <fullName evidence="8">Transport permease protein</fullName>
    </recommendedName>
</protein>
<dbReference type="Gene3D" id="3.40.1710.10">
    <property type="entry name" value="abc type-2 transporter like domain"/>
    <property type="match status" value="1"/>
</dbReference>
<feature type="transmembrane region" description="Helical" evidence="8">
    <location>
        <begin position="310"/>
        <end position="331"/>
    </location>
</feature>
<feature type="transmembrane region" description="Helical" evidence="8">
    <location>
        <begin position="230"/>
        <end position="248"/>
    </location>
</feature>
<evidence type="ECO:0000313" key="11">
    <source>
        <dbReference type="Proteomes" id="UP000033115"/>
    </source>
</evidence>
<dbReference type="InterPro" id="IPR000412">
    <property type="entry name" value="ABC_2_transport"/>
</dbReference>
<feature type="transmembrane region" description="Helical" evidence="8">
    <location>
        <begin position="21"/>
        <end position="42"/>
    </location>
</feature>
<dbReference type="PRINTS" id="PR00164">
    <property type="entry name" value="ABC2TRNSPORT"/>
</dbReference>
<reference evidence="10 11" key="1">
    <citation type="journal article" date="2015" name="J. Biotechnol.">
        <title>Complete genome sequence of a malodorant-producing acetogen, Clostridium scatologenes ATCC 25775(T).</title>
        <authorList>
            <person name="Zhu Z."/>
            <person name="Guo T."/>
            <person name="Zheng H."/>
            <person name="Song T."/>
            <person name="Ouyang P."/>
            <person name="Xie J."/>
        </authorList>
    </citation>
    <scope>NUCLEOTIDE SEQUENCE [LARGE SCALE GENOMIC DNA]</scope>
    <source>
        <strain evidence="10 11">ATCC 25775</strain>
    </source>
</reference>
<evidence type="ECO:0000256" key="4">
    <source>
        <dbReference type="ARBA" id="ARBA00022475"/>
    </source>
</evidence>
<evidence type="ECO:0000256" key="3">
    <source>
        <dbReference type="ARBA" id="ARBA00022448"/>
    </source>
</evidence>
<feature type="transmembrane region" description="Helical" evidence="8">
    <location>
        <begin position="337"/>
        <end position="357"/>
    </location>
</feature>
<evidence type="ECO:0000313" key="10">
    <source>
        <dbReference type="EMBL" id="AKA71787.1"/>
    </source>
</evidence>
<evidence type="ECO:0000256" key="7">
    <source>
        <dbReference type="ARBA" id="ARBA00023136"/>
    </source>
</evidence>
<name>A0A0E3K492_CLOSL</name>
<keyword evidence="5 8" id="KW-0812">Transmembrane</keyword>
<keyword evidence="4 8" id="KW-1003">Cell membrane</keyword>
<dbReference type="InterPro" id="IPR051449">
    <property type="entry name" value="ABC-2_transporter_component"/>
</dbReference>
<dbReference type="RefSeq" id="WP_029163019.1">
    <property type="nucleotide sequence ID" value="NZ_CP009933.1"/>
</dbReference>
<evidence type="ECO:0000259" key="9">
    <source>
        <dbReference type="PROSITE" id="PS51012"/>
    </source>
</evidence>
<dbReference type="PROSITE" id="PS51012">
    <property type="entry name" value="ABC_TM2"/>
    <property type="match status" value="1"/>
</dbReference>
<organism evidence="10 11">
    <name type="scientific">Clostridium scatologenes</name>
    <dbReference type="NCBI Taxonomy" id="1548"/>
    <lineage>
        <taxon>Bacteria</taxon>
        <taxon>Bacillati</taxon>
        <taxon>Bacillota</taxon>
        <taxon>Clostridia</taxon>
        <taxon>Eubacteriales</taxon>
        <taxon>Clostridiaceae</taxon>
        <taxon>Clostridium</taxon>
    </lineage>
</organism>
<keyword evidence="6 8" id="KW-1133">Transmembrane helix</keyword>
<keyword evidence="11" id="KW-1185">Reference proteome</keyword>
<comment type="similarity">
    <text evidence="2 8">Belongs to the ABC-2 integral membrane protein family.</text>
</comment>